<dbReference type="RefSeq" id="XP_062642206.1">
    <property type="nucleotide sequence ID" value="XM_062790846.1"/>
</dbReference>
<dbReference type="GeneID" id="87827615"/>
<dbReference type="AlphaFoldDB" id="A0AAN6YYN3"/>
<feature type="compositionally biased region" description="Basic and acidic residues" evidence="1">
    <location>
        <begin position="90"/>
        <end position="106"/>
    </location>
</feature>
<accession>A0AAN6YYN3</accession>
<evidence type="ECO:0000313" key="2">
    <source>
        <dbReference type="EMBL" id="KAK4118433.1"/>
    </source>
</evidence>
<name>A0AAN6YYN3_9PEZI</name>
<keyword evidence="3" id="KW-1185">Reference proteome</keyword>
<protein>
    <submittedName>
        <fullName evidence="2">Uncharacterized protein</fullName>
    </submittedName>
</protein>
<gene>
    <name evidence="2" type="ORF">N657DRAFT_628417</name>
</gene>
<organism evidence="2 3">
    <name type="scientific">Parathielavia appendiculata</name>
    <dbReference type="NCBI Taxonomy" id="2587402"/>
    <lineage>
        <taxon>Eukaryota</taxon>
        <taxon>Fungi</taxon>
        <taxon>Dikarya</taxon>
        <taxon>Ascomycota</taxon>
        <taxon>Pezizomycotina</taxon>
        <taxon>Sordariomycetes</taxon>
        <taxon>Sordariomycetidae</taxon>
        <taxon>Sordariales</taxon>
        <taxon>Chaetomiaceae</taxon>
        <taxon>Parathielavia</taxon>
    </lineage>
</organism>
<dbReference type="EMBL" id="MU853268">
    <property type="protein sequence ID" value="KAK4118433.1"/>
    <property type="molecule type" value="Genomic_DNA"/>
</dbReference>
<reference evidence="2" key="1">
    <citation type="journal article" date="2023" name="Mol. Phylogenet. Evol.">
        <title>Genome-scale phylogeny and comparative genomics of the fungal order Sordariales.</title>
        <authorList>
            <person name="Hensen N."/>
            <person name="Bonometti L."/>
            <person name="Westerberg I."/>
            <person name="Brannstrom I.O."/>
            <person name="Guillou S."/>
            <person name="Cros-Aarteil S."/>
            <person name="Calhoun S."/>
            <person name="Haridas S."/>
            <person name="Kuo A."/>
            <person name="Mondo S."/>
            <person name="Pangilinan J."/>
            <person name="Riley R."/>
            <person name="LaButti K."/>
            <person name="Andreopoulos B."/>
            <person name="Lipzen A."/>
            <person name="Chen C."/>
            <person name="Yan M."/>
            <person name="Daum C."/>
            <person name="Ng V."/>
            <person name="Clum A."/>
            <person name="Steindorff A."/>
            <person name="Ohm R.A."/>
            <person name="Martin F."/>
            <person name="Silar P."/>
            <person name="Natvig D.O."/>
            <person name="Lalanne C."/>
            <person name="Gautier V."/>
            <person name="Ament-Velasquez S.L."/>
            <person name="Kruys A."/>
            <person name="Hutchinson M.I."/>
            <person name="Powell A.J."/>
            <person name="Barry K."/>
            <person name="Miller A.N."/>
            <person name="Grigoriev I.V."/>
            <person name="Debuchy R."/>
            <person name="Gladieux P."/>
            <person name="Hiltunen Thoren M."/>
            <person name="Johannesson H."/>
        </authorList>
    </citation>
    <scope>NUCLEOTIDE SEQUENCE</scope>
    <source>
        <strain evidence="2">CBS 731.68</strain>
    </source>
</reference>
<feature type="compositionally biased region" description="Basic residues" evidence="1">
    <location>
        <begin position="342"/>
        <end position="356"/>
    </location>
</feature>
<feature type="compositionally biased region" description="Acidic residues" evidence="1">
    <location>
        <begin position="107"/>
        <end position="120"/>
    </location>
</feature>
<sequence>MSLPNTNERFSVQLTSTKDWRGWNDTFIMKARNLDLWDQHIKPSSQRLPWLTAPQLPRMSDFERIPHVRTRNPRRNDQNGEEEESATLERNQRRSDANQTRLHEEESRDNDDESDQYYDPEDDIMLSNLTETCKADYHAAMSRYKTQKDAYQIQAKSVLTLSNWVYDTVAPHLRKTCCRPQKTLVEWYAALKRQVGSTSGEEDEEARDKYRQAVKPLIRHPKDMRAWLTAWEEAFIEAVEMDVPDTFKSVHWWRDFTRAVSGIGYEAWCQSYQIQNQHRISENRLSYRDVSNAFAYMLAGKTTAAAHARKPIRGGFATYAGLSTDHTDVDTDADEPKEQPQRRARRQTPPRGTSKRRSSDSSRKGCKACGQESHSLSKCFYVFPHLAFEGFRVNQRTKSAVDEALKTDSSLKEEVEGIKKKPRKAHFEEKKTKEEDTVTEQLD</sequence>
<proteinExistence type="predicted"/>
<reference evidence="2" key="2">
    <citation type="submission" date="2023-05" db="EMBL/GenBank/DDBJ databases">
        <authorList>
            <consortium name="Lawrence Berkeley National Laboratory"/>
            <person name="Steindorff A."/>
            <person name="Hensen N."/>
            <person name="Bonometti L."/>
            <person name="Westerberg I."/>
            <person name="Brannstrom I.O."/>
            <person name="Guillou S."/>
            <person name="Cros-Aarteil S."/>
            <person name="Calhoun S."/>
            <person name="Haridas S."/>
            <person name="Kuo A."/>
            <person name="Mondo S."/>
            <person name="Pangilinan J."/>
            <person name="Riley R."/>
            <person name="Labutti K."/>
            <person name="Andreopoulos B."/>
            <person name="Lipzen A."/>
            <person name="Chen C."/>
            <person name="Yanf M."/>
            <person name="Daum C."/>
            <person name="Ng V."/>
            <person name="Clum A."/>
            <person name="Ohm R."/>
            <person name="Martin F."/>
            <person name="Silar P."/>
            <person name="Natvig D."/>
            <person name="Lalanne C."/>
            <person name="Gautier V."/>
            <person name="Ament-Velasquez S.L."/>
            <person name="Kruys A."/>
            <person name="Hutchinson M.I."/>
            <person name="Powell A.J."/>
            <person name="Barry K."/>
            <person name="Miller A.N."/>
            <person name="Grigoriev I.V."/>
            <person name="Debuchy R."/>
            <person name="Gladieux P."/>
            <person name="Thoren M.H."/>
            <person name="Johannesson H."/>
        </authorList>
    </citation>
    <scope>NUCLEOTIDE SEQUENCE</scope>
    <source>
        <strain evidence="2">CBS 731.68</strain>
    </source>
</reference>
<comment type="caution">
    <text evidence="2">The sequence shown here is derived from an EMBL/GenBank/DDBJ whole genome shotgun (WGS) entry which is preliminary data.</text>
</comment>
<feature type="compositionally biased region" description="Basic and acidic residues" evidence="1">
    <location>
        <begin position="325"/>
        <end position="341"/>
    </location>
</feature>
<evidence type="ECO:0000256" key="1">
    <source>
        <dbReference type="SAM" id="MobiDB-lite"/>
    </source>
</evidence>
<feature type="compositionally biased region" description="Basic and acidic residues" evidence="1">
    <location>
        <begin position="402"/>
        <end position="436"/>
    </location>
</feature>
<evidence type="ECO:0000313" key="3">
    <source>
        <dbReference type="Proteomes" id="UP001302602"/>
    </source>
</evidence>
<feature type="region of interest" description="Disordered" evidence="1">
    <location>
        <begin position="61"/>
        <end position="120"/>
    </location>
</feature>
<feature type="region of interest" description="Disordered" evidence="1">
    <location>
        <begin position="402"/>
        <end position="443"/>
    </location>
</feature>
<feature type="region of interest" description="Disordered" evidence="1">
    <location>
        <begin position="325"/>
        <end position="367"/>
    </location>
</feature>
<dbReference type="Proteomes" id="UP001302602">
    <property type="component" value="Unassembled WGS sequence"/>
</dbReference>